<protein>
    <submittedName>
        <fullName evidence="1">Str. FM013</fullName>
    </submittedName>
</protein>
<organism evidence="1 2">
    <name type="scientific">Penicillium camemberti (strain FM 013)</name>
    <dbReference type="NCBI Taxonomy" id="1429867"/>
    <lineage>
        <taxon>Eukaryota</taxon>
        <taxon>Fungi</taxon>
        <taxon>Dikarya</taxon>
        <taxon>Ascomycota</taxon>
        <taxon>Pezizomycotina</taxon>
        <taxon>Eurotiomycetes</taxon>
        <taxon>Eurotiomycetidae</taxon>
        <taxon>Eurotiales</taxon>
        <taxon>Aspergillaceae</taxon>
        <taxon>Penicillium</taxon>
    </lineage>
</organism>
<name>A0A0G4PYL0_PENC3</name>
<dbReference type="Proteomes" id="UP000053732">
    <property type="component" value="Unassembled WGS sequence"/>
</dbReference>
<dbReference type="STRING" id="1429867.A0A0G4PYL0"/>
<dbReference type="AlphaFoldDB" id="A0A0G4PYL0"/>
<accession>A0A0G4PYL0</accession>
<gene>
    <name evidence="1" type="ORF">PCAMFM013_S3Jg000077</name>
</gene>
<reference evidence="1 2" key="1">
    <citation type="journal article" date="2014" name="Nat. Commun.">
        <title>Multiple recent horizontal transfers of a large genomic region in cheese making fungi.</title>
        <authorList>
            <person name="Cheeseman K."/>
            <person name="Ropars J."/>
            <person name="Renault P."/>
            <person name="Dupont J."/>
            <person name="Gouzy J."/>
            <person name="Branca A."/>
            <person name="Abraham A.L."/>
            <person name="Ceppi M."/>
            <person name="Conseiller E."/>
            <person name="Debuchy R."/>
            <person name="Malagnac F."/>
            <person name="Goarin A."/>
            <person name="Silar P."/>
            <person name="Lacoste S."/>
            <person name="Sallet E."/>
            <person name="Bensimon A."/>
            <person name="Giraud T."/>
            <person name="Brygoo Y."/>
        </authorList>
    </citation>
    <scope>NUCLEOTIDE SEQUENCE [LARGE SCALE GENOMIC DNA]</scope>
    <source>
        <strain evidence="2">FM 013</strain>
    </source>
</reference>
<evidence type="ECO:0000313" key="2">
    <source>
        <dbReference type="Proteomes" id="UP000053732"/>
    </source>
</evidence>
<dbReference type="EMBL" id="HG793312">
    <property type="protein sequence ID" value="CRL31466.1"/>
    <property type="molecule type" value="Genomic_DNA"/>
</dbReference>
<evidence type="ECO:0000313" key="1">
    <source>
        <dbReference type="EMBL" id="CRL31466.1"/>
    </source>
</evidence>
<keyword evidence="2" id="KW-1185">Reference proteome</keyword>
<proteinExistence type="predicted"/>
<sequence>MPKRSNEKRLKLNQQCREALAANICTRGPLPTITQLILLDDRLGIVVAPEKVRLQPRPEDGYAWSVTSANASVLKSSLSSGKIHLYRKICNEIGHSIEAVSPHALGHSQSNTSCIPRESLEAESFGDGMDGSFTAEISKLKAANSSIEIELERTHARLNDCLDESHTVRAEANELRHDMQILRSHNKKLHDELTEAKAGIAGARRILNSLQTEGIEIEVGTRDIQSSANGIHEVASEILD</sequence>